<dbReference type="GO" id="GO:0016829">
    <property type="term" value="F:lyase activity"/>
    <property type="evidence" value="ECO:0007669"/>
    <property type="project" value="UniProtKB-KW"/>
</dbReference>
<dbReference type="CDD" id="cd21159">
    <property type="entry name" value="XendoU"/>
    <property type="match status" value="2"/>
</dbReference>
<comment type="cofactor">
    <cofactor evidence="1 11">
        <name>Mn(2+)</name>
        <dbReference type="ChEBI" id="CHEBI:29035"/>
    </cofactor>
</comment>
<keyword evidence="9 11" id="KW-0464">Manganese</keyword>
<dbReference type="AlphaFoldDB" id="A0A7E4VNA3"/>
<feature type="region of interest" description="Disordered" evidence="12">
    <location>
        <begin position="287"/>
        <end position="307"/>
    </location>
</feature>
<evidence type="ECO:0000259" key="13">
    <source>
        <dbReference type="PROSITE" id="PS51959"/>
    </source>
</evidence>
<feature type="domain" description="EndoU" evidence="13">
    <location>
        <begin position="308"/>
        <end position="572"/>
    </location>
</feature>
<evidence type="ECO:0000256" key="1">
    <source>
        <dbReference type="ARBA" id="ARBA00001936"/>
    </source>
</evidence>
<evidence type="ECO:0000256" key="5">
    <source>
        <dbReference type="ARBA" id="ARBA00022723"/>
    </source>
</evidence>
<comment type="subunit">
    <text evidence="3 11">Monomer.</text>
</comment>
<organism evidence="14 15">
    <name type="scientific">Panagrellus redivivus</name>
    <name type="common">Microworm</name>
    <dbReference type="NCBI Taxonomy" id="6233"/>
    <lineage>
        <taxon>Eukaryota</taxon>
        <taxon>Metazoa</taxon>
        <taxon>Ecdysozoa</taxon>
        <taxon>Nematoda</taxon>
        <taxon>Chromadorea</taxon>
        <taxon>Rhabditida</taxon>
        <taxon>Tylenchina</taxon>
        <taxon>Panagrolaimomorpha</taxon>
        <taxon>Panagrolaimoidea</taxon>
        <taxon>Panagrolaimidae</taxon>
        <taxon>Panagrellus</taxon>
    </lineage>
</organism>
<dbReference type="GO" id="GO:0004521">
    <property type="term" value="F:RNA endonuclease activity"/>
    <property type="evidence" value="ECO:0007669"/>
    <property type="project" value="UniProtKB-UniRule"/>
</dbReference>
<feature type="domain" description="EndoU" evidence="13">
    <location>
        <begin position="28"/>
        <end position="288"/>
    </location>
</feature>
<dbReference type="GO" id="GO:0016787">
    <property type="term" value="F:hydrolase activity"/>
    <property type="evidence" value="ECO:0007669"/>
    <property type="project" value="UniProtKB-KW"/>
</dbReference>
<dbReference type="GO" id="GO:0046872">
    <property type="term" value="F:metal ion binding"/>
    <property type="evidence" value="ECO:0007669"/>
    <property type="project" value="UniProtKB-UniRule"/>
</dbReference>
<keyword evidence="7 11" id="KW-0378">Hydrolase</keyword>
<keyword evidence="4 11" id="KW-0540">Nuclease</keyword>
<evidence type="ECO:0000256" key="3">
    <source>
        <dbReference type="ARBA" id="ARBA00011245"/>
    </source>
</evidence>
<evidence type="ECO:0000256" key="10">
    <source>
        <dbReference type="ARBA" id="ARBA00023239"/>
    </source>
</evidence>
<sequence length="572" mass="61413">MRFLIGVALCCGLLCGFGNGFVLKLSSTKADVSSILTQLAAADTNAASGSDVVVDYQDMASHSHFDHDNSPKPFFTSVSSALLGKPTYAALTQLLAAYTTPDATADETVTPAKQTAITAFYSAVKATDVFKTAQTYLQTTIKGDLDAILNALWFEPFARSGSTTKGASGFKSVYAGEVTSGKVTGYNNWVQFYTQEAASIVNYHGWFNRQKDVQVAAQFSLNTAEALERNFLIGTSPEFEFVAYSICALVGGGSCSFTLGGYDVVLNVETLTDGNFTKISYGTPSIGSGGGSGGQTSTTKKQGGGTGGDGDLQALIDKMAAADVDKAGPSDVVLDWGSKVSGTGDVSNGPLFKYVNESLFTRPVYAKLIEIYNDTLFHPAVCTAEPAMNGLRKAQLDDYLKLLTSTDVFKLAHQYLVAQGVADADEANFYSKVFNLWYGTYSRCKGALGSSGWEHVYSGEWKGEEIDGQHNWVRYYLLEKSGHINYHGYDSHEGDLIGSFQYTWENYLKKVGGFFISTSPAFDLSVFTTCVLAHSGAGHCKFTLNNAQIIVTSYHQACDAGTCLSTSYPSDH</sequence>
<evidence type="ECO:0000256" key="12">
    <source>
        <dbReference type="SAM" id="MobiDB-lite"/>
    </source>
</evidence>
<dbReference type="InterPro" id="IPR037227">
    <property type="entry name" value="EndoU-like"/>
</dbReference>
<evidence type="ECO:0000256" key="6">
    <source>
        <dbReference type="ARBA" id="ARBA00022759"/>
    </source>
</evidence>
<keyword evidence="10" id="KW-0456">Lyase</keyword>
<evidence type="ECO:0000256" key="11">
    <source>
        <dbReference type="RuleBase" id="RU367085"/>
    </source>
</evidence>
<dbReference type="PANTHER" id="PTHR12439:SF42">
    <property type="entry name" value="ENDORIBONUCLEASE-RELATED"/>
    <property type="match status" value="1"/>
</dbReference>
<evidence type="ECO:0000256" key="4">
    <source>
        <dbReference type="ARBA" id="ARBA00022722"/>
    </source>
</evidence>
<evidence type="ECO:0000256" key="2">
    <source>
        <dbReference type="ARBA" id="ARBA00010168"/>
    </source>
</evidence>
<dbReference type="WBParaSite" id="Pan_g2302.t1">
    <property type="protein sequence ID" value="Pan_g2302.t1"/>
    <property type="gene ID" value="Pan_g2302"/>
</dbReference>
<proteinExistence type="inferred from homology"/>
<dbReference type="InterPro" id="IPR018998">
    <property type="entry name" value="EndoU_C"/>
</dbReference>
<evidence type="ECO:0000313" key="15">
    <source>
        <dbReference type="WBParaSite" id="Pan_g2302.t1"/>
    </source>
</evidence>
<comment type="similarity">
    <text evidence="2 11">Belongs to the ENDOU family.</text>
</comment>
<dbReference type="GO" id="GO:0003723">
    <property type="term" value="F:RNA binding"/>
    <property type="evidence" value="ECO:0007669"/>
    <property type="project" value="UniProtKB-UniRule"/>
</dbReference>
<reference evidence="14" key="1">
    <citation type="journal article" date="2013" name="Genetics">
        <title>The draft genome and transcriptome of Panagrellus redivivus are shaped by the harsh demands of a free-living lifestyle.</title>
        <authorList>
            <person name="Srinivasan J."/>
            <person name="Dillman A.R."/>
            <person name="Macchietto M.G."/>
            <person name="Heikkinen L."/>
            <person name="Lakso M."/>
            <person name="Fracchia K.M."/>
            <person name="Antoshechkin I."/>
            <person name="Mortazavi A."/>
            <person name="Wong G."/>
            <person name="Sternberg P.W."/>
        </authorList>
    </citation>
    <scope>NUCLEOTIDE SEQUENCE [LARGE SCALE GENOMIC DNA]</scope>
    <source>
        <strain evidence="14">MT8872</strain>
    </source>
</reference>
<dbReference type="PANTHER" id="PTHR12439">
    <property type="entry name" value="PLACENTAL PROTEIN 11-RELATED"/>
    <property type="match status" value="1"/>
</dbReference>
<reference evidence="15" key="2">
    <citation type="submission" date="2020-10" db="UniProtKB">
        <authorList>
            <consortium name="WormBaseParasite"/>
        </authorList>
    </citation>
    <scope>IDENTIFICATION</scope>
</reference>
<name>A0A7E4VNA3_PANRE</name>
<evidence type="ECO:0000256" key="7">
    <source>
        <dbReference type="ARBA" id="ARBA00022801"/>
    </source>
</evidence>
<accession>A0A7E4VNA3</accession>
<evidence type="ECO:0000256" key="8">
    <source>
        <dbReference type="ARBA" id="ARBA00022884"/>
    </source>
</evidence>
<keyword evidence="5 11" id="KW-0479">Metal-binding</keyword>
<dbReference type="SUPFAM" id="SSF142877">
    <property type="entry name" value="EndoU-like"/>
    <property type="match status" value="2"/>
</dbReference>
<keyword evidence="8 11" id="KW-0694">RNA-binding</keyword>
<dbReference type="Pfam" id="PF09412">
    <property type="entry name" value="XendoU"/>
    <property type="match status" value="2"/>
</dbReference>
<evidence type="ECO:0000313" key="14">
    <source>
        <dbReference type="Proteomes" id="UP000492821"/>
    </source>
</evidence>
<protein>
    <submittedName>
        <fullName evidence="15">Endoribonuclease</fullName>
    </submittedName>
</protein>
<keyword evidence="6 11" id="KW-0255">Endonuclease</keyword>
<dbReference type="InterPro" id="IPR039787">
    <property type="entry name" value="ENDOU"/>
</dbReference>
<keyword evidence="14" id="KW-1185">Reference proteome</keyword>
<dbReference type="PROSITE" id="PS51959">
    <property type="entry name" value="ENDOU"/>
    <property type="match status" value="2"/>
</dbReference>
<evidence type="ECO:0000256" key="9">
    <source>
        <dbReference type="ARBA" id="ARBA00023211"/>
    </source>
</evidence>
<dbReference type="Proteomes" id="UP000492821">
    <property type="component" value="Unassembled WGS sequence"/>
</dbReference>